<accession>A0A1R4LBT3</accession>
<organism evidence="1 2">
    <name type="scientific">Vibrio ruber (strain DSM 16370 / JCM 11486 / BCRC 17186 / CECT 7878 / LMG 23124 / VR1)</name>
    <dbReference type="NCBI Taxonomy" id="1123498"/>
    <lineage>
        <taxon>Bacteria</taxon>
        <taxon>Pseudomonadati</taxon>
        <taxon>Pseudomonadota</taxon>
        <taxon>Gammaproteobacteria</taxon>
        <taxon>Vibrionales</taxon>
        <taxon>Vibrionaceae</taxon>
        <taxon>Vibrio</taxon>
    </lineage>
</organism>
<name>A0A1R4LBT3_VIBR1</name>
<evidence type="ECO:0000313" key="1">
    <source>
        <dbReference type="EMBL" id="SJN54042.1"/>
    </source>
</evidence>
<dbReference type="Proteomes" id="UP000188276">
    <property type="component" value="Unassembled WGS sequence"/>
</dbReference>
<dbReference type="EMBL" id="FULE01000009">
    <property type="protein sequence ID" value="SJN54042.1"/>
    <property type="molecule type" value="Genomic_DNA"/>
</dbReference>
<proteinExistence type="predicted"/>
<reference evidence="2" key="1">
    <citation type="submission" date="2017-02" db="EMBL/GenBank/DDBJ databases">
        <authorList>
            <person name="Rodrigo-Torres L."/>
            <person name="Arahal R.D."/>
            <person name="Lucena T."/>
        </authorList>
    </citation>
    <scope>NUCLEOTIDE SEQUENCE [LARGE SCALE GENOMIC DNA]</scope>
    <source>
        <strain evidence="2">CECT 7878</strain>
    </source>
</reference>
<gene>
    <name evidence="1" type="ORF">VR7878_00601</name>
</gene>
<dbReference type="AlphaFoldDB" id="A0A1R4LBT3"/>
<protein>
    <submittedName>
        <fullName evidence="1">Uncharacterized protein</fullName>
    </submittedName>
</protein>
<sequence length="69" mass="8138">MRTNTVHWFHKNKASLENLTTVVQGKSRVLREGNDSFGMERLILRELQPLHEHRFKIIETTSRAAFTFI</sequence>
<dbReference type="STRING" id="1123498.VR7878_00601"/>
<keyword evidence="2" id="KW-1185">Reference proteome</keyword>
<evidence type="ECO:0000313" key="2">
    <source>
        <dbReference type="Proteomes" id="UP000188276"/>
    </source>
</evidence>